<feature type="compositionally biased region" description="Polar residues" evidence="1">
    <location>
        <begin position="122"/>
        <end position="139"/>
    </location>
</feature>
<feature type="compositionally biased region" description="Polar residues" evidence="1">
    <location>
        <begin position="64"/>
        <end position="80"/>
    </location>
</feature>
<reference evidence="2" key="1">
    <citation type="submission" date="2020-05" db="UniProtKB">
        <authorList>
            <consortium name="EnsemblMetazoa"/>
        </authorList>
    </citation>
    <scope>IDENTIFICATION</scope>
    <source>
        <strain evidence="2">FUMOZ</strain>
    </source>
</reference>
<dbReference type="AlphaFoldDB" id="A0A182RU50"/>
<evidence type="ECO:0000256" key="1">
    <source>
        <dbReference type="SAM" id="MobiDB-lite"/>
    </source>
</evidence>
<proteinExistence type="predicted"/>
<organism evidence="2">
    <name type="scientific">Anopheles funestus</name>
    <name type="common">African malaria mosquito</name>
    <dbReference type="NCBI Taxonomy" id="62324"/>
    <lineage>
        <taxon>Eukaryota</taxon>
        <taxon>Metazoa</taxon>
        <taxon>Ecdysozoa</taxon>
        <taxon>Arthropoda</taxon>
        <taxon>Hexapoda</taxon>
        <taxon>Insecta</taxon>
        <taxon>Pterygota</taxon>
        <taxon>Neoptera</taxon>
        <taxon>Endopterygota</taxon>
        <taxon>Diptera</taxon>
        <taxon>Nematocera</taxon>
        <taxon>Culicoidea</taxon>
        <taxon>Culicidae</taxon>
        <taxon>Anophelinae</taxon>
        <taxon>Anopheles</taxon>
    </lineage>
</organism>
<accession>A0A182RU50</accession>
<evidence type="ECO:0000313" key="2">
    <source>
        <dbReference type="EnsemblMetazoa" id="AFUN009803-PA"/>
    </source>
</evidence>
<name>A0A182RU50_ANOFN</name>
<protein>
    <submittedName>
        <fullName evidence="2">Uncharacterized protein</fullName>
    </submittedName>
</protein>
<dbReference type="EnsemblMetazoa" id="AFUN009803-RA">
    <property type="protein sequence ID" value="AFUN009803-PA"/>
    <property type="gene ID" value="AFUN009803"/>
</dbReference>
<sequence length="296" mass="33287">MLAGKKCGCNEEVVAETEAYFEAKPKEYYQNVRSFDSPAPMTMYRFSKQRYSGATSYRHTKKYSVQTPDSGKHSSGSMTVRHSDPGTGRDQAGMRSPAPMTMYRFSKQRYSGATSYRHTKKYSVQTPDSGKHSSGSMTVRHSDPGTGRDQAGMRRLALLPAVAGCNVPGGIQEQDGKKAANTGKECIRIHTMVVHKRVQDGQYDLGTHCPSRRTYPVIQTQVGWYTSNCWQHECSQSQSQVGSQHGGEATITSFFGQFSVGKSNRNHHLVMILRQEEERQSCFTYDKDRKRLLHFL</sequence>
<feature type="region of interest" description="Disordered" evidence="1">
    <location>
        <begin position="122"/>
        <end position="150"/>
    </location>
</feature>
<feature type="region of interest" description="Disordered" evidence="1">
    <location>
        <begin position="64"/>
        <end position="98"/>
    </location>
</feature>
<dbReference type="VEuPathDB" id="VectorBase:AFUN009803"/>